<organism evidence="1 2">
    <name type="scientific">Pochonia chlamydosporia 170</name>
    <dbReference type="NCBI Taxonomy" id="1380566"/>
    <lineage>
        <taxon>Eukaryota</taxon>
        <taxon>Fungi</taxon>
        <taxon>Dikarya</taxon>
        <taxon>Ascomycota</taxon>
        <taxon>Pezizomycotina</taxon>
        <taxon>Sordariomycetes</taxon>
        <taxon>Hypocreomycetidae</taxon>
        <taxon>Hypocreales</taxon>
        <taxon>Clavicipitaceae</taxon>
        <taxon>Pochonia</taxon>
    </lineage>
</organism>
<comment type="caution">
    <text evidence="1">The sequence shown here is derived from an EMBL/GenBank/DDBJ whole genome shotgun (WGS) entry which is preliminary data.</text>
</comment>
<dbReference type="GO" id="GO:0003824">
    <property type="term" value="F:catalytic activity"/>
    <property type="evidence" value="ECO:0007669"/>
    <property type="project" value="InterPro"/>
</dbReference>
<dbReference type="Proteomes" id="UP000078397">
    <property type="component" value="Unassembled WGS sequence"/>
</dbReference>
<dbReference type="STRING" id="1380566.A0A179F5F3"/>
<evidence type="ECO:0000313" key="2">
    <source>
        <dbReference type="Proteomes" id="UP000078397"/>
    </source>
</evidence>
<dbReference type="Gene3D" id="3.40.50.1580">
    <property type="entry name" value="Nucleoside phosphorylase domain"/>
    <property type="match status" value="1"/>
</dbReference>
<keyword evidence="2" id="KW-1185">Reference proteome</keyword>
<proteinExistence type="predicted"/>
<name>A0A179F5F3_METCM</name>
<sequence>MLGIGGGISSKKKNMRLGDVAVSKPVTNLPGVLQYDLIKAEGSGQVVLKGTLDKPHPTQLRAVTYLEGEEMMDRCPLPENLEFIMKKTSRFKQPEEDDILYDVTLTHIERGEDCTACEMSGMKKIVQIDVKDPETDPKSVALD</sequence>
<reference evidence="1 2" key="1">
    <citation type="journal article" date="2016" name="PLoS Pathog.">
        <title>Biosynthesis of antibiotic leucinostatins in bio-control fungus Purpureocillium lilacinum and their inhibition on phytophthora revealed by genome mining.</title>
        <authorList>
            <person name="Wang G."/>
            <person name="Liu Z."/>
            <person name="Lin R."/>
            <person name="Li E."/>
            <person name="Mao Z."/>
            <person name="Ling J."/>
            <person name="Yang Y."/>
            <person name="Yin W.B."/>
            <person name="Xie B."/>
        </authorList>
    </citation>
    <scope>NUCLEOTIDE SEQUENCE [LARGE SCALE GENOMIC DNA]</scope>
    <source>
        <strain evidence="1">170</strain>
    </source>
</reference>
<accession>A0A179F5F3</accession>
<dbReference type="AlphaFoldDB" id="A0A179F5F3"/>
<dbReference type="GO" id="GO:0009116">
    <property type="term" value="P:nucleoside metabolic process"/>
    <property type="evidence" value="ECO:0007669"/>
    <property type="project" value="InterPro"/>
</dbReference>
<dbReference type="EMBL" id="LSBJ02000008">
    <property type="protein sequence ID" value="OAQ60654.1"/>
    <property type="molecule type" value="Genomic_DNA"/>
</dbReference>
<dbReference type="KEGG" id="pchm:VFPPC_06766"/>
<dbReference type="InterPro" id="IPR035994">
    <property type="entry name" value="Nucleoside_phosphorylase_sf"/>
</dbReference>
<dbReference type="OrthoDB" id="1577640at2759"/>
<evidence type="ECO:0000313" key="1">
    <source>
        <dbReference type="EMBL" id="OAQ60654.1"/>
    </source>
</evidence>
<protein>
    <submittedName>
        <fullName evidence="1">Uncharacterized protein</fullName>
    </submittedName>
</protein>
<dbReference type="GeneID" id="28849741"/>
<dbReference type="RefSeq" id="XP_018138532.1">
    <property type="nucleotide sequence ID" value="XM_018285747.1"/>
</dbReference>
<gene>
    <name evidence="1" type="ORF">VFPPC_06766</name>
</gene>